<evidence type="ECO:0000259" key="14">
    <source>
        <dbReference type="PROSITE" id="PS51088"/>
    </source>
</evidence>
<dbReference type="GO" id="GO:0003723">
    <property type="term" value="F:RNA binding"/>
    <property type="evidence" value="ECO:0007669"/>
    <property type="project" value="UniProtKB-UniRule"/>
</dbReference>
<feature type="region of interest" description="Disordered" evidence="12">
    <location>
        <begin position="249"/>
        <end position="303"/>
    </location>
</feature>
<feature type="compositionally biased region" description="Polar residues" evidence="12">
    <location>
        <begin position="873"/>
        <end position="888"/>
    </location>
</feature>
<feature type="region of interest" description="Disordered" evidence="12">
    <location>
        <begin position="1435"/>
        <end position="1471"/>
    </location>
</feature>
<keyword evidence="9" id="KW-0687">Ribonucleoprotein</keyword>
<evidence type="ECO:0000313" key="16">
    <source>
        <dbReference type="Proteomes" id="UP000249619"/>
    </source>
</evidence>
<dbReference type="Proteomes" id="UP000249619">
    <property type="component" value="Unassembled WGS sequence"/>
</dbReference>
<keyword evidence="16" id="KW-1185">Reference proteome</keyword>
<keyword evidence="5" id="KW-0698">rRNA processing</keyword>
<feature type="domain" description="RRM" evidence="13">
    <location>
        <begin position="309"/>
        <end position="387"/>
    </location>
</feature>
<name>A0A364N2I1_STELY</name>
<evidence type="ECO:0000256" key="5">
    <source>
        <dbReference type="ARBA" id="ARBA00022552"/>
    </source>
</evidence>
<dbReference type="InterPro" id="IPR012677">
    <property type="entry name" value="Nucleotide-bd_a/b_plait_sf"/>
</dbReference>
<dbReference type="Pfam" id="PF01285">
    <property type="entry name" value="TEA"/>
    <property type="match status" value="1"/>
</dbReference>
<evidence type="ECO:0000256" key="10">
    <source>
        <dbReference type="PROSITE-ProRule" id="PRU00176"/>
    </source>
</evidence>
<feature type="region of interest" description="Disordered" evidence="12">
    <location>
        <begin position="1623"/>
        <end position="1661"/>
    </location>
</feature>
<dbReference type="GO" id="GO:0006364">
    <property type="term" value="P:rRNA processing"/>
    <property type="evidence" value="ECO:0007669"/>
    <property type="project" value="UniProtKB-KW"/>
</dbReference>
<evidence type="ECO:0000256" key="4">
    <source>
        <dbReference type="ARBA" id="ARBA00013428"/>
    </source>
</evidence>
<evidence type="ECO:0000256" key="9">
    <source>
        <dbReference type="ARBA" id="ARBA00023274"/>
    </source>
</evidence>
<dbReference type="PROSITE" id="PS51088">
    <property type="entry name" value="TEA_2"/>
    <property type="match status" value="1"/>
</dbReference>
<gene>
    <name evidence="15" type="ORF">DDE83_005127</name>
</gene>
<dbReference type="InterPro" id="IPR000818">
    <property type="entry name" value="TEA/ATTS_dom"/>
</dbReference>
<feature type="compositionally biased region" description="Pro residues" evidence="12">
    <location>
        <begin position="187"/>
        <end position="200"/>
    </location>
</feature>
<dbReference type="SUPFAM" id="SSF54928">
    <property type="entry name" value="RNA-binding domain, RBD"/>
    <property type="match status" value="4"/>
</dbReference>
<dbReference type="Gene3D" id="3.30.70.330">
    <property type="match status" value="5"/>
</dbReference>
<feature type="region of interest" description="Disordered" evidence="12">
    <location>
        <begin position="181"/>
        <end position="235"/>
    </location>
</feature>
<dbReference type="PANTHER" id="PTHR10352">
    <property type="entry name" value="EUKARYOTIC TRANSLATION INITIATION FACTOR 3 SUBUNIT G"/>
    <property type="match status" value="1"/>
</dbReference>
<feature type="region of interest" description="Disordered" evidence="12">
    <location>
        <begin position="1561"/>
        <end position="1590"/>
    </location>
</feature>
<reference evidence="16" key="1">
    <citation type="submission" date="2018-05" db="EMBL/GenBank/DDBJ databases">
        <title>Draft genome sequence of Stemphylium lycopersici strain CIDEFI 213.</title>
        <authorList>
            <person name="Medina R."/>
            <person name="Franco M.E.E."/>
            <person name="Lucentini C.G."/>
            <person name="Saparrat M.C.N."/>
            <person name="Balatti P.A."/>
        </authorList>
    </citation>
    <scope>NUCLEOTIDE SEQUENCE [LARGE SCALE GENOMIC DNA]</scope>
    <source>
        <strain evidence="16">CIDEFI 213</strain>
    </source>
</reference>
<dbReference type="SMART" id="SM00426">
    <property type="entry name" value="TEA"/>
    <property type="match status" value="1"/>
</dbReference>
<feature type="compositionally biased region" description="Polar residues" evidence="12">
    <location>
        <begin position="1435"/>
        <end position="1461"/>
    </location>
</feature>
<evidence type="ECO:0000256" key="12">
    <source>
        <dbReference type="SAM" id="MobiDB-lite"/>
    </source>
</evidence>
<dbReference type="InterPro" id="IPR035979">
    <property type="entry name" value="RBD_domain_sf"/>
</dbReference>
<dbReference type="CDD" id="cd12320">
    <property type="entry name" value="RRM6_RBM19_RRM5_MRD1"/>
    <property type="match status" value="1"/>
</dbReference>
<comment type="subcellular location">
    <subcellularLocation>
        <location evidence="1">Nucleus</location>
    </subcellularLocation>
</comment>
<dbReference type="GO" id="GO:0005634">
    <property type="term" value="C:nucleus"/>
    <property type="evidence" value="ECO:0007669"/>
    <property type="project" value="UniProtKB-SubCell"/>
</dbReference>
<feature type="domain" description="RRM" evidence="13">
    <location>
        <begin position="3"/>
        <end position="74"/>
    </location>
</feature>
<keyword evidence="6" id="KW-0677">Repeat</keyword>
<comment type="similarity">
    <text evidence="3">Belongs to the TEC1 family.</text>
</comment>
<accession>A0A364N2I1</accession>
<evidence type="ECO:0000256" key="3">
    <source>
        <dbReference type="ARBA" id="ARBA00008421"/>
    </source>
</evidence>
<feature type="region of interest" description="Disordered" evidence="12">
    <location>
        <begin position="941"/>
        <end position="962"/>
    </location>
</feature>
<feature type="domain" description="RRM" evidence="13">
    <location>
        <begin position="492"/>
        <end position="564"/>
    </location>
</feature>
<dbReference type="EMBL" id="QGDH01000067">
    <property type="protein sequence ID" value="RAR10262.1"/>
    <property type="molecule type" value="Genomic_DNA"/>
</dbReference>
<evidence type="ECO:0000259" key="13">
    <source>
        <dbReference type="PROSITE" id="PS50102"/>
    </source>
</evidence>
<feature type="domain" description="RRM" evidence="13">
    <location>
        <begin position="608"/>
        <end position="689"/>
    </location>
</feature>
<dbReference type="SMART" id="SM00360">
    <property type="entry name" value="RRM"/>
    <property type="match status" value="5"/>
</dbReference>
<feature type="compositionally biased region" description="Basic and acidic residues" evidence="12">
    <location>
        <begin position="97"/>
        <end position="118"/>
    </location>
</feature>
<evidence type="ECO:0000256" key="2">
    <source>
        <dbReference type="ARBA" id="ARBA00008033"/>
    </source>
</evidence>
<dbReference type="Gene3D" id="6.10.20.40">
    <property type="entry name" value="TEA/ATTS domain"/>
    <property type="match status" value="1"/>
</dbReference>
<comment type="similarity">
    <text evidence="2">Belongs to the RRM MRD1 family.</text>
</comment>
<feature type="DNA-binding region" description="TEA" evidence="11">
    <location>
        <begin position="961"/>
        <end position="1035"/>
    </location>
</feature>
<feature type="region of interest" description="Disordered" evidence="12">
    <location>
        <begin position="854"/>
        <end position="888"/>
    </location>
</feature>
<dbReference type="Pfam" id="PF00076">
    <property type="entry name" value="RRM_1"/>
    <property type="match status" value="5"/>
</dbReference>
<comment type="caution">
    <text evidence="15">The sequence shown here is derived from an EMBL/GenBank/DDBJ whole genome shotgun (WGS) entry which is preliminary data.</text>
</comment>
<feature type="compositionally biased region" description="Basic and acidic residues" evidence="12">
    <location>
        <begin position="941"/>
        <end position="956"/>
    </location>
</feature>
<keyword evidence="7 10" id="KW-0694">RNA-binding</keyword>
<sequence length="1661" mass="185465">MSSRIFIRSLPPKFGEDDMRKHFGRFPITDVKCFPQRRIGYVGYKTPEDAEKAVKYFNKTFIKLTKIYAEIARPIADKELPKSRRQQKLEASAPVNDEYRPPLRQENELKRKRDEAEQDPKLKEFLEVYQPPSKNSIWANGESQLVEPTAALEAQAMPEVAIPADESDDEYQVISKKPKVVAEPTAAPAPAPATAQPPPAEKATTETDAGAVDTGEAMEDIQEAPAAKQGPVSDVDWLRSRTNRVLELVEDDEDPTAIVSAPQAPAPQPQTATEALPTVVEAQPEQPQPEAEQPQDAAPEEEDKIRETGRLYLRNLHYEVTEDEIREQFSKHGPLEEVHVPLKKADGKGKGFAFVQFENPNDAVEAYLDNDNTIFQGRLLHIISAKAKKDTKLDEYEISKLPLKKQKEIRRKQSAVKATFNWNSLYLNADAVMSTIASRMGISKSELLDPTSSDAAVKQAHAETHIIQETKSYFAQHGVDLEAFQRSAKGDLAILVKNVPHTVTADELRKLFEDHGTVTKFLMPPTGMTAIVEFSNVAQAKTAFMSLSYRKMKDSILYLEKAPKDLFKEGVATNFVQTTPSVSAQPSAKPTATDLLVDVPEPEASNTATLYVRNLNFSTSTERLTEAFKPLSGFRSAKVKTKMDPHRGMLSMGFGFVEFNSPEAATAALRAMDGHDLEGHKLQIKASHRGADAAEERRNEDAAKKAASTKIIIKNLPFEASKKDVRALFAPYGQLRSVRVPKKFDASSRGFGFAEFTTKRDAVNAMNALKNTHLLGRRLVLAFAETESDDPEKELEKMQQKVGAQANKVALQRLTEGGRKKFNLAMAVQHYHSLCVPPAHPSFLEGSPVDAFSQHQSFQRESSADQPLERGNDVTSSQPKQLCSPGNVNAQHIGLSGFGLERPEKQIRIELERLYSVLQRSDKYQKYREKQPILTPTEVLARDAADRKERERREAESAPQNQKDTTVWPDFLEFAFWKALVQWPPMGRKKYMLEGVLKGRNELVQDSIYRDTGITRDRKQISSHLQVLKGHLKGIPVALAYMATPGEPTKHHRGSVASKLHHSSYLGGCQHAQSTESVTKYQHNAFSPHVWPHPGGPQSDLTLGAGSDTQSLASPFAVTGFTMLVDGDRQPMHCFTQIHPNSRLNSLHIADLSSWRRQYPEFDFLRTQVECWERGGQTVLVCDASIKTLTEARPRANLSITLNLQSYLDLSRLESLECTTRFYDGGDLMMDRQFGSANQGLKEYHTSCRYEPDPQGSTGCLNIAFGSQFWANRMAAYQILQQRDENSVGNSLIGLTATQDVYGTIPDTGETAHLCTVLWRFQQANLSEKSGSMKWRSATFTNSAETTDHSRCQGTEDNVQRMEGDQEEVMKDLFSASETHPLRHQVSPLPPDFSRPYTAHLSCEALPCLEHLAQPLSYHTLASMQRDLDQAHVSASTTASDYSQQSFARPSTQDTSPNAHDSSFDFDDGNIRMSDPFEPAVNISAYQDFGDQCTNFEDMHELSHLGYRDWARMGLIMSEGPLLPLTAINDIHDPSHVACHSTEPNWQHANLVLYLESTAEQYHPGPGSQRHSQTTQGDESHERNYHQQATQGRDLAEHDFFNMHSNSNRLAWDFHGLQQPFQGDMSCGTATSSPGYSEQRARDSGFETIGPLEGDQANRGC</sequence>
<keyword evidence="8" id="KW-0539">Nucleus</keyword>
<dbReference type="InterPro" id="IPR000504">
    <property type="entry name" value="RRM_dom"/>
</dbReference>
<feature type="compositionally biased region" description="Polar residues" evidence="12">
    <location>
        <begin position="854"/>
        <end position="865"/>
    </location>
</feature>
<evidence type="ECO:0000256" key="6">
    <source>
        <dbReference type="ARBA" id="ARBA00022737"/>
    </source>
</evidence>
<evidence type="ECO:0000256" key="1">
    <source>
        <dbReference type="ARBA" id="ARBA00004123"/>
    </source>
</evidence>
<dbReference type="InterPro" id="IPR038096">
    <property type="entry name" value="TEA/ATTS_sf"/>
</dbReference>
<dbReference type="PROSITE" id="PS50102">
    <property type="entry name" value="RRM"/>
    <property type="match status" value="5"/>
</dbReference>
<protein>
    <recommendedName>
        <fullName evidence="4">Multiple RNA-binding domain-containing protein 1</fullName>
    </recommendedName>
</protein>
<evidence type="ECO:0000256" key="11">
    <source>
        <dbReference type="PROSITE-ProRule" id="PRU00505"/>
    </source>
</evidence>
<proteinExistence type="inferred from homology"/>
<evidence type="ECO:0000256" key="8">
    <source>
        <dbReference type="ARBA" id="ARBA00023242"/>
    </source>
</evidence>
<dbReference type="FunFam" id="3.30.70.330:FF:000247">
    <property type="entry name" value="Multiple RNA-binding domain-containing protein 1"/>
    <property type="match status" value="1"/>
</dbReference>
<dbReference type="GO" id="GO:0003700">
    <property type="term" value="F:DNA-binding transcription factor activity"/>
    <property type="evidence" value="ECO:0007669"/>
    <property type="project" value="InterPro"/>
</dbReference>
<organism evidence="15 16">
    <name type="scientific">Stemphylium lycopersici</name>
    <name type="common">Tomato gray leaf spot disease fungus</name>
    <name type="synonym">Thyrospora lycopersici</name>
    <dbReference type="NCBI Taxonomy" id="183478"/>
    <lineage>
        <taxon>Eukaryota</taxon>
        <taxon>Fungi</taxon>
        <taxon>Dikarya</taxon>
        <taxon>Ascomycota</taxon>
        <taxon>Pezizomycotina</taxon>
        <taxon>Dothideomycetes</taxon>
        <taxon>Pleosporomycetidae</taxon>
        <taxon>Pleosporales</taxon>
        <taxon>Pleosporineae</taxon>
        <taxon>Pleosporaceae</taxon>
        <taxon>Stemphylium</taxon>
    </lineage>
</organism>
<dbReference type="STRING" id="183478.A0A364N2I1"/>
<feature type="domain" description="TEA" evidence="14">
    <location>
        <begin position="961"/>
        <end position="1035"/>
    </location>
</feature>
<feature type="region of interest" description="Disordered" evidence="12">
    <location>
        <begin position="82"/>
        <end position="118"/>
    </location>
</feature>
<feature type="compositionally biased region" description="Low complexity" evidence="12">
    <location>
        <begin position="269"/>
        <end position="297"/>
    </location>
</feature>
<evidence type="ECO:0000256" key="7">
    <source>
        <dbReference type="ARBA" id="ARBA00022884"/>
    </source>
</evidence>
<dbReference type="GO" id="GO:1990904">
    <property type="term" value="C:ribonucleoprotein complex"/>
    <property type="evidence" value="ECO:0007669"/>
    <property type="project" value="UniProtKB-KW"/>
</dbReference>
<evidence type="ECO:0000313" key="15">
    <source>
        <dbReference type="EMBL" id="RAR10262.1"/>
    </source>
</evidence>
<feature type="domain" description="RRM" evidence="13">
    <location>
        <begin position="709"/>
        <end position="786"/>
    </location>
</feature>